<gene>
    <name evidence="1" type="ORF">VEIT17_01850</name>
</gene>
<accession>A0ABN5XRA6</accession>
<evidence type="ECO:0000313" key="1">
    <source>
        <dbReference type="EMBL" id="BBU33739.1"/>
    </source>
</evidence>
<reference evidence="1 2" key="1">
    <citation type="journal article" date="2020" name="Int. J. Syst. Evol. Microbiol.">
        <title>Veillonella nakazawae sp. nov., an anaerobic gram-negative coccus isolated from the oral cavity of Japanese children.</title>
        <authorList>
            <person name="Mashima I."/>
            <person name="Theodorea C.F."/>
            <person name="Djais A.A."/>
            <person name="Kunihiro T."/>
            <person name="Kawamura Y."/>
            <person name="Otomo M."/>
            <person name="Saitoh M."/>
            <person name="Tamai R."/>
            <person name="Kiyoura Y."/>
        </authorList>
    </citation>
    <scope>NUCLEOTIDE SEQUENCE [LARGE SCALE GENOMIC DNA]</scope>
    <source>
        <strain evidence="1 2">T1-7</strain>
    </source>
</reference>
<keyword evidence="2" id="KW-1185">Reference proteome</keyword>
<organism evidence="1 2">
    <name type="scientific">Veillonella nakazawae</name>
    <dbReference type="NCBI Taxonomy" id="2682456"/>
    <lineage>
        <taxon>Bacteria</taxon>
        <taxon>Bacillati</taxon>
        <taxon>Bacillota</taxon>
        <taxon>Negativicutes</taxon>
        <taxon>Veillonellales</taxon>
        <taxon>Veillonellaceae</taxon>
        <taxon>Veillonella</taxon>
    </lineage>
</organism>
<protein>
    <recommendedName>
        <fullName evidence="3">DUF4240 domain-containing protein</fullName>
    </recommendedName>
</protein>
<sequence>MGIKIETNMLWQLLRNISMKDKDMQNIKDFLDNDIYLDIIKELGVDNFNQDVQSVEVEELKNRLRQRQFLLEGFNCKVLSEKEMVQFYEQMIEEYGKDIILWSKKFLQYSDDTIEEYPDGEFPKGEAISEEDVSTTIEIGKYSKTSIALYIIEFDLLKNHQEIVADYYKRLGIPRAAKYAKDMIAFYKEVFTLGI</sequence>
<evidence type="ECO:0008006" key="3">
    <source>
        <dbReference type="Google" id="ProtNLM"/>
    </source>
</evidence>
<dbReference type="EMBL" id="AP022321">
    <property type="protein sequence ID" value="BBU33739.1"/>
    <property type="molecule type" value="Genomic_DNA"/>
</dbReference>
<evidence type="ECO:0000313" key="2">
    <source>
        <dbReference type="Proteomes" id="UP000509249"/>
    </source>
</evidence>
<proteinExistence type="predicted"/>
<name>A0ABN5XRA6_9FIRM</name>
<dbReference type="Proteomes" id="UP000509249">
    <property type="component" value="Chromosome"/>
</dbReference>